<dbReference type="InterPro" id="IPR027417">
    <property type="entry name" value="P-loop_NTPase"/>
</dbReference>
<comment type="caution">
    <text evidence="5">The sequence shown here is derived from an EMBL/GenBank/DDBJ whole genome shotgun (WGS) entry which is preliminary data.</text>
</comment>
<feature type="domain" description="DUF3320" evidence="1">
    <location>
        <begin position="1393"/>
        <end position="1439"/>
    </location>
</feature>
<evidence type="ECO:0000259" key="2">
    <source>
        <dbReference type="Pfam" id="PF13086"/>
    </source>
</evidence>
<protein>
    <submittedName>
        <fullName evidence="5">DUF3320 domain-containing protein</fullName>
    </submittedName>
</protein>
<dbReference type="InterPro" id="IPR025103">
    <property type="entry name" value="DUF4011"/>
</dbReference>
<feature type="domain" description="Restriction endonuclease type II-like" evidence="4">
    <location>
        <begin position="1242"/>
        <end position="1339"/>
    </location>
</feature>
<name>A0ABV6HMF6_9SPHI</name>
<gene>
    <name evidence="5" type="ORF">ACFFI0_17080</name>
</gene>
<dbReference type="Pfam" id="PF11784">
    <property type="entry name" value="DUF3320"/>
    <property type="match status" value="1"/>
</dbReference>
<dbReference type="RefSeq" id="WP_130855359.1">
    <property type="nucleotide sequence ID" value="NZ_JBHLWO010000002.1"/>
</dbReference>
<evidence type="ECO:0000313" key="5">
    <source>
        <dbReference type="EMBL" id="MFC0320040.1"/>
    </source>
</evidence>
<keyword evidence="6" id="KW-1185">Reference proteome</keyword>
<dbReference type="SUPFAM" id="SSF52980">
    <property type="entry name" value="Restriction endonuclease-like"/>
    <property type="match status" value="1"/>
</dbReference>
<dbReference type="InterPro" id="IPR045055">
    <property type="entry name" value="DNA2/NAM7-like"/>
</dbReference>
<dbReference type="Pfam" id="PF13086">
    <property type="entry name" value="AAA_11"/>
    <property type="match status" value="2"/>
</dbReference>
<evidence type="ECO:0000313" key="6">
    <source>
        <dbReference type="Proteomes" id="UP001589774"/>
    </source>
</evidence>
<proteinExistence type="predicted"/>
<dbReference type="Proteomes" id="UP001589774">
    <property type="component" value="Unassembled WGS sequence"/>
</dbReference>
<dbReference type="Gene3D" id="3.40.960.10">
    <property type="entry name" value="VSR Endonuclease"/>
    <property type="match status" value="1"/>
</dbReference>
<feature type="domain" description="DNA2/NAM7 helicase helicase" evidence="2">
    <location>
        <begin position="295"/>
        <end position="358"/>
    </location>
</feature>
<dbReference type="InterPro" id="IPR049468">
    <property type="entry name" value="Restrct_endonuc-II-like_dom"/>
</dbReference>
<dbReference type="InterPro" id="IPR041679">
    <property type="entry name" value="DNA2/NAM7-like_C"/>
</dbReference>
<dbReference type="SUPFAM" id="SSF52540">
    <property type="entry name" value="P-loop containing nucleoside triphosphate hydrolases"/>
    <property type="match status" value="1"/>
</dbReference>
<dbReference type="InterPro" id="IPR011335">
    <property type="entry name" value="Restrct_endonuc-II-like"/>
</dbReference>
<dbReference type="Pfam" id="PF13087">
    <property type="entry name" value="AAA_12"/>
    <property type="match status" value="1"/>
</dbReference>
<dbReference type="CDD" id="cd18808">
    <property type="entry name" value="SF1_C_Upf1"/>
    <property type="match status" value="1"/>
</dbReference>
<feature type="domain" description="DNA2/NAM7 helicase-like C-terminal" evidence="3">
    <location>
        <begin position="1011"/>
        <end position="1197"/>
    </location>
</feature>
<dbReference type="InterPro" id="IPR047187">
    <property type="entry name" value="SF1_C_Upf1"/>
</dbReference>
<dbReference type="Pfam" id="PF13195">
    <property type="entry name" value="DUF4011"/>
    <property type="match status" value="1"/>
</dbReference>
<dbReference type="EMBL" id="JBHLWO010000002">
    <property type="protein sequence ID" value="MFC0320040.1"/>
    <property type="molecule type" value="Genomic_DNA"/>
</dbReference>
<accession>A0ABV6HMF6</accession>
<organism evidence="5 6">
    <name type="scientific">Olivibacter oleidegradans</name>
    <dbReference type="NCBI Taxonomy" id="760123"/>
    <lineage>
        <taxon>Bacteria</taxon>
        <taxon>Pseudomonadati</taxon>
        <taxon>Bacteroidota</taxon>
        <taxon>Sphingobacteriia</taxon>
        <taxon>Sphingobacteriales</taxon>
        <taxon>Sphingobacteriaceae</taxon>
        <taxon>Olivibacter</taxon>
    </lineage>
</organism>
<dbReference type="Pfam" id="PF18741">
    <property type="entry name" value="MTES_1575"/>
    <property type="match status" value="1"/>
</dbReference>
<evidence type="ECO:0000259" key="4">
    <source>
        <dbReference type="Pfam" id="PF18741"/>
    </source>
</evidence>
<reference evidence="5 6" key="1">
    <citation type="submission" date="2024-09" db="EMBL/GenBank/DDBJ databases">
        <authorList>
            <person name="Sun Q."/>
            <person name="Mori K."/>
        </authorList>
    </citation>
    <scope>NUCLEOTIDE SEQUENCE [LARGE SCALE GENOMIC DNA]</scope>
    <source>
        <strain evidence="5 6">CCM 7765</strain>
    </source>
</reference>
<dbReference type="InterPro" id="IPR041677">
    <property type="entry name" value="DNA2/NAM7_AAA_11"/>
</dbReference>
<evidence type="ECO:0000259" key="1">
    <source>
        <dbReference type="Pfam" id="PF11784"/>
    </source>
</evidence>
<dbReference type="Gene3D" id="3.40.50.300">
    <property type="entry name" value="P-loop containing nucleotide triphosphate hydrolases"/>
    <property type="match status" value="3"/>
</dbReference>
<evidence type="ECO:0000259" key="3">
    <source>
        <dbReference type="Pfam" id="PF13087"/>
    </source>
</evidence>
<dbReference type="PANTHER" id="PTHR10887">
    <property type="entry name" value="DNA2/NAM7 HELICASE FAMILY"/>
    <property type="match status" value="1"/>
</dbReference>
<sequence length="1556" mass="177891">MNEIVLARLESARKELLDLGLRNPLLNYRVSKSRGLHIIHEKSTAIYEVLVRQGKALSFIGLSEKEARNNGLSLPAELHAEVPENAYLDTKLQTDELVSRLQTKLLNTFYYARTCIEEQGVNTLYLALGMLHWTESNQSDEVRHAPLVLIPVSLERSSAQERFRLRYSGGEVGANLSLQAKMLSDFHVVIPDMGDIEDFGMDAYFDVVEKSIRSQANWKIDRDHIELAFFSFGKFMIYHDLDSDPWPSGNKPANQPLLQALFTDGFKESAPTANEEHDLDKYPEAAKIFHVMDADSSQLLALLAVNEGKNMIIQGPPGTGKSQTITNMIANAIGQGKKVLFVAEKLAALEVVKRRLDMINLGDACIELHSHKSNKKELHEELRRTMDLGRPALAHLEREVSLLSEYKDELNAYCQAINTFVEKSELTPHKVIGHLMAIQDAIGNLKLPKIPLDDLQSWDAERMRKAEAFAERVQASLREIGIPAELLFWGSGLEVLLPHEHDEIRALLQGSKKASEDLLYQGQRLGEDMKVLRAPKNTDDIRLLIALFDIVGKAPQLDNVDVLSKKWITEQEDIREFIEAGERLSAIYRQYESVLLPEAWEQEVLAIRQCLMSHGRKWYRFLISDYRKSTKQLAVICRTTLPDDINTRLNYVNAILEVKRLRKSLLEYQDLAEKLFGTTWKREKSDFVTMTRIAAFLSQVHQDVLEEKYPACLLSYLNRYNEPSVAQNNVKVLTDLLEQQHRKLREVLERLAYDDQKKFEKGLLAEDFSIQLDLLNRWNNNFVKINDAIAWNNLTQQAEELDLKRITVVAQFWPEAKDHLKTALQKTWYELLIEQVMFNEPALRKFEKNSHEETLSKFKKLDLLNQQYHRALVALKHWEDIPRQEAGGQVNVLRTEFNKKARHMPIRRLMQEAGLAIQAIKPVFMMSPLSIANFLPPSSVDFDLVIFDEASQVRPVEAIGAILRAKQLVVVGDSKQLPPTSFFDTMNNDLEEEENITADVQSILGLCEGQGASQSMLRWHYRSRHEALIGLSNREFYENKLVVFPSPGSAFHMGLKYHYLENALYDRGKTRTNPLEAEAVADAVMSHAAEHAHLTLGVVAFSSTQMQAIQLALEIRRRKQPEMEGFFKSHSNEPFFIKNLENVQGDERDVIFISVGYGRSEDDKLLMNFGPLNNDGGERRLNVLITRAKMRCEVFTNITAEDIDLNRSNKRGIYTLKRFLHFAQHGDFLAKDESELVAKTPFEDLVKSSLEEKGYHVRKNVGTAGFYLDLAVIDSKYPDRYILGIQCDGENYAKARSARDRDRLREQVLTNMGWNLYRVWSVSWYRNPARELQALLEAIEEAQGKSLMEDVSEATYREEFTDLMREELVEPSSASFELYEIAELPKMSSSLNLHQHPLEEIVEWVEYIVKIEGPIHFEEMARRIVNAVGVSKLGARMRDTLTIASHLAEKKRTIRRVGDFLWRGKQNEPPVRDRTNLPATSKKIQYIAPEEIAFAVLQIIDRSIAIVPEALFPLVSRALGFGRLTEEVRNEVARAIELLVEQGKVKSEGDLLKLIS</sequence>
<feature type="domain" description="DNA2/NAM7 helicase helicase" evidence="2">
    <location>
        <begin position="941"/>
        <end position="981"/>
    </location>
</feature>
<dbReference type="InterPro" id="IPR021754">
    <property type="entry name" value="DUF3320"/>
</dbReference>